<keyword evidence="2" id="KW-1185">Reference proteome</keyword>
<reference evidence="2" key="1">
    <citation type="journal article" date="2019" name="Int. J. Syst. Evol. Microbiol.">
        <title>The Global Catalogue of Microorganisms (GCM) 10K type strain sequencing project: providing services to taxonomists for standard genome sequencing and annotation.</title>
        <authorList>
            <consortium name="The Broad Institute Genomics Platform"/>
            <consortium name="The Broad Institute Genome Sequencing Center for Infectious Disease"/>
            <person name="Wu L."/>
            <person name="Ma J."/>
        </authorList>
    </citation>
    <scope>NUCLEOTIDE SEQUENCE [LARGE SCALE GENOMIC DNA]</scope>
    <source>
        <strain evidence="2">CCM 8749</strain>
    </source>
</reference>
<gene>
    <name evidence="1" type="ORF">ACFPXP_08705</name>
</gene>
<dbReference type="RefSeq" id="WP_379893834.1">
    <property type="nucleotide sequence ID" value="NZ_CBCSCT010000102.1"/>
</dbReference>
<organism evidence="1 2">
    <name type="scientific">Marinicrinis lubricantis</name>
    <dbReference type="NCBI Taxonomy" id="2086470"/>
    <lineage>
        <taxon>Bacteria</taxon>
        <taxon>Bacillati</taxon>
        <taxon>Bacillota</taxon>
        <taxon>Bacilli</taxon>
        <taxon>Bacillales</taxon>
        <taxon>Paenibacillaceae</taxon>
    </lineage>
</organism>
<dbReference type="EMBL" id="JBHSQV010000109">
    <property type="protein sequence ID" value="MFC5986506.1"/>
    <property type="molecule type" value="Genomic_DNA"/>
</dbReference>
<proteinExistence type="predicted"/>
<evidence type="ECO:0000313" key="1">
    <source>
        <dbReference type="EMBL" id="MFC5986506.1"/>
    </source>
</evidence>
<name>A0ABW1IN61_9BACL</name>
<evidence type="ECO:0000313" key="2">
    <source>
        <dbReference type="Proteomes" id="UP001596250"/>
    </source>
</evidence>
<sequence length="96" mass="11444">MNFLEFKKLLFEAYMEYVDSEDPLEKAKLEADIKKLLEIAEHYYTAEDTSSSPDEHKMLMQLFDLYQEHRQTNDPLERAKSQAKLNEWLRGVENTL</sequence>
<accession>A0ABW1IN61</accession>
<protein>
    <submittedName>
        <fullName evidence="1">Uncharacterized protein</fullName>
    </submittedName>
</protein>
<dbReference type="Proteomes" id="UP001596250">
    <property type="component" value="Unassembled WGS sequence"/>
</dbReference>
<comment type="caution">
    <text evidence="1">The sequence shown here is derived from an EMBL/GenBank/DDBJ whole genome shotgun (WGS) entry which is preliminary data.</text>
</comment>